<keyword evidence="2" id="KW-0812">Transmembrane</keyword>
<dbReference type="Proteomes" id="UP001249851">
    <property type="component" value="Unassembled WGS sequence"/>
</dbReference>
<organism evidence="3 4">
    <name type="scientific">Acropora cervicornis</name>
    <name type="common">Staghorn coral</name>
    <dbReference type="NCBI Taxonomy" id="6130"/>
    <lineage>
        <taxon>Eukaryota</taxon>
        <taxon>Metazoa</taxon>
        <taxon>Cnidaria</taxon>
        <taxon>Anthozoa</taxon>
        <taxon>Hexacorallia</taxon>
        <taxon>Scleractinia</taxon>
        <taxon>Astrocoeniina</taxon>
        <taxon>Acroporidae</taxon>
        <taxon>Acropora</taxon>
    </lineage>
</organism>
<keyword evidence="2" id="KW-0472">Membrane</keyword>
<evidence type="ECO:0000256" key="2">
    <source>
        <dbReference type="SAM" id="Phobius"/>
    </source>
</evidence>
<comment type="caution">
    <text evidence="3">The sequence shown here is derived from an EMBL/GenBank/DDBJ whole genome shotgun (WGS) entry which is preliminary data.</text>
</comment>
<reference evidence="3" key="2">
    <citation type="journal article" date="2023" name="Science">
        <title>Genomic signatures of disease resistance in endangered staghorn corals.</title>
        <authorList>
            <person name="Vollmer S.V."/>
            <person name="Selwyn J.D."/>
            <person name="Despard B.A."/>
            <person name="Roesel C.L."/>
        </authorList>
    </citation>
    <scope>NUCLEOTIDE SEQUENCE</scope>
    <source>
        <strain evidence="3">K2</strain>
    </source>
</reference>
<keyword evidence="4" id="KW-1185">Reference proteome</keyword>
<proteinExistence type="predicted"/>
<sequence length="128" mass="15212">CNYNEYCCGDDICCDYLTGYWYIWLMMGVLFFSFVFGCCWFRYLRHHSRESIEARNSKLGYVTLPSTFVTYGDEYFIHQQPPPVPFAREPPHFNEGREFESQQYASSQYYPPPYNFMERTPSAPPPES</sequence>
<feature type="transmembrane region" description="Helical" evidence="2">
    <location>
        <begin position="21"/>
        <end position="41"/>
    </location>
</feature>
<evidence type="ECO:0000256" key="1">
    <source>
        <dbReference type="SAM" id="MobiDB-lite"/>
    </source>
</evidence>
<gene>
    <name evidence="3" type="ORF">P5673_004745</name>
</gene>
<evidence type="ECO:0000313" key="3">
    <source>
        <dbReference type="EMBL" id="KAK2570011.1"/>
    </source>
</evidence>
<dbReference type="AlphaFoldDB" id="A0AAD9QYX1"/>
<evidence type="ECO:0008006" key="5">
    <source>
        <dbReference type="Google" id="ProtNLM"/>
    </source>
</evidence>
<keyword evidence="2" id="KW-1133">Transmembrane helix</keyword>
<feature type="non-terminal residue" evidence="3">
    <location>
        <position position="1"/>
    </location>
</feature>
<reference evidence="3" key="1">
    <citation type="journal article" date="2023" name="G3 (Bethesda)">
        <title>Whole genome assembly and annotation of the endangered Caribbean coral Acropora cervicornis.</title>
        <authorList>
            <person name="Selwyn J.D."/>
            <person name="Vollmer S.V."/>
        </authorList>
    </citation>
    <scope>NUCLEOTIDE SEQUENCE</scope>
    <source>
        <strain evidence="3">K2</strain>
    </source>
</reference>
<feature type="region of interest" description="Disordered" evidence="1">
    <location>
        <begin position="107"/>
        <end position="128"/>
    </location>
</feature>
<dbReference type="EMBL" id="JARQWQ010000008">
    <property type="protein sequence ID" value="KAK2570011.1"/>
    <property type="molecule type" value="Genomic_DNA"/>
</dbReference>
<accession>A0AAD9QYX1</accession>
<protein>
    <recommendedName>
        <fullName evidence="5">Vesicular, overexpressed in cancer, prosurvival protein 1</fullName>
    </recommendedName>
</protein>
<name>A0AAD9QYX1_ACRCE</name>
<evidence type="ECO:0000313" key="4">
    <source>
        <dbReference type="Proteomes" id="UP001249851"/>
    </source>
</evidence>